<reference evidence="2 3" key="1">
    <citation type="submission" date="2024-10" db="EMBL/GenBank/DDBJ databases">
        <authorList>
            <person name="Kim D."/>
        </authorList>
    </citation>
    <scope>NUCLEOTIDE SEQUENCE [LARGE SCALE GENOMIC DNA]</scope>
    <source>
        <strain evidence="2">Taebaek</strain>
    </source>
</reference>
<dbReference type="AlphaFoldDB" id="A0ABD2ILI8"/>
<protein>
    <submittedName>
        <fullName evidence="2">Uncharacterized protein</fullName>
    </submittedName>
</protein>
<organism evidence="2 3">
    <name type="scientific">Heterodera schachtii</name>
    <name type="common">Sugarbeet cyst nematode worm</name>
    <name type="synonym">Tylenchus schachtii</name>
    <dbReference type="NCBI Taxonomy" id="97005"/>
    <lineage>
        <taxon>Eukaryota</taxon>
        <taxon>Metazoa</taxon>
        <taxon>Ecdysozoa</taxon>
        <taxon>Nematoda</taxon>
        <taxon>Chromadorea</taxon>
        <taxon>Rhabditida</taxon>
        <taxon>Tylenchina</taxon>
        <taxon>Tylenchomorpha</taxon>
        <taxon>Tylenchoidea</taxon>
        <taxon>Heteroderidae</taxon>
        <taxon>Heteroderinae</taxon>
        <taxon>Heterodera</taxon>
    </lineage>
</organism>
<feature type="region of interest" description="Disordered" evidence="1">
    <location>
        <begin position="1"/>
        <end position="24"/>
    </location>
</feature>
<evidence type="ECO:0000256" key="1">
    <source>
        <dbReference type="SAM" id="MobiDB-lite"/>
    </source>
</evidence>
<name>A0ABD2ILI8_HETSC</name>
<proteinExistence type="predicted"/>
<feature type="region of interest" description="Disordered" evidence="1">
    <location>
        <begin position="108"/>
        <end position="129"/>
    </location>
</feature>
<evidence type="ECO:0000313" key="3">
    <source>
        <dbReference type="Proteomes" id="UP001620645"/>
    </source>
</evidence>
<feature type="region of interest" description="Disordered" evidence="1">
    <location>
        <begin position="141"/>
        <end position="198"/>
    </location>
</feature>
<feature type="region of interest" description="Disordered" evidence="1">
    <location>
        <begin position="312"/>
        <end position="334"/>
    </location>
</feature>
<feature type="region of interest" description="Disordered" evidence="1">
    <location>
        <begin position="279"/>
        <end position="298"/>
    </location>
</feature>
<feature type="compositionally biased region" description="Basic and acidic residues" evidence="1">
    <location>
        <begin position="108"/>
        <end position="120"/>
    </location>
</feature>
<dbReference type="Proteomes" id="UP001620645">
    <property type="component" value="Unassembled WGS sequence"/>
</dbReference>
<feature type="compositionally biased region" description="Basic residues" evidence="1">
    <location>
        <begin position="312"/>
        <end position="329"/>
    </location>
</feature>
<evidence type="ECO:0000313" key="2">
    <source>
        <dbReference type="EMBL" id="KAL3080136.1"/>
    </source>
</evidence>
<keyword evidence="3" id="KW-1185">Reference proteome</keyword>
<comment type="caution">
    <text evidence="2">The sequence shown here is derived from an EMBL/GenBank/DDBJ whole genome shotgun (WGS) entry which is preliminary data.</text>
</comment>
<dbReference type="EMBL" id="JBICCN010000297">
    <property type="protein sequence ID" value="KAL3080136.1"/>
    <property type="molecule type" value="Genomic_DNA"/>
</dbReference>
<feature type="compositionally biased region" description="Low complexity" evidence="1">
    <location>
        <begin position="143"/>
        <end position="177"/>
    </location>
</feature>
<sequence>MSLSSSVRQNANMPSEIEKIEPSTREIVQRKPTLNTELLKDFGYNPRKLLLELTERKKPESGSMDSIWQDQDKVSLAHFMSATQSQTLDAYNGETHKLDLSDLKGSKILDEMPPVPEERGASSSRGKALKCHSISLPPSLANFNPFKGSPSPKSKLSKSLSASLNASSSSSLSGPLKTPKHKEMLKKNGKSNNVPKRQFEKLSPAHQYWDELKSPQTKRGPLKLAHFFSATASQTLDALNSAEQMRSKSLNSSSSSASDFNIGALFKKARSSSLGASSAKLSDLSKNHDANASSSNPKKGIFSIPSLLASKKRNGSMRRSKSSRVHSNSKNHFNTIRIHNLY</sequence>
<feature type="compositionally biased region" description="Polar residues" evidence="1">
    <location>
        <begin position="1"/>
        <end position="13"/>
    </location>
</feature>
<gene>
    <name evidence="2" type="ORF">niasHS_013808</name>
</gene>
<accession>A0ABD2ILI8</accession>